<comment type="caution">
    <text evidence="1">The sequence shown here is derived from an EMBL/GenBank/DDBJ whole genome shotgun (WGS) entry which is preliminary data.</text>
</comment>
<sequence>MLSNQTFLSSLTRFSILSLGVLASFGMINRSPILAQMAQSNFTLANGVYLYGQSPEAEEIGQEYLVFKVHQGKVIGAIYLPQSEFNCFSGTLTANQMNLSIIDPNDGKKYPYPIAMKASSPVASQGQVSSEVILEGYHRLTKISNNDHRILKTCLQPN</sequence>
<reference evidence="2" key="1">
    <citation type="submission" date="2017-05" db="EMBL/GenBank/DDBJ databases">
        <title>Physiological properties and genetic analysis related to exopolysaccharide production of fresh-water unicellular cyanobacterium Aphanothece sacrum, Suizenji Nori, that has been cultured as a food source in Japan.</title>
        <authorList>
            <person name="Kanesaki Y."/>
            <person name="Yoshikawa S."/>
            <person name="Ohki K."/>
        </authorList>
    </citation>
    <scope>NUCLEOTIDE SEQUENCE [LARGE SCALE GENOMIC DNA]</scope>
    <source>
        <strain evidence="2">FPU1</strain>
    </source>
</reference>
<accession>A0A401ICT9</accession>
<name>A0A401ICT9_APHSA</name>
<dbReference type="Proteomes" id="UP000287247">
    <property type="component" value="Unassembled WGS sequence"/>
</dbReference>
<dbReference type="RefSeq" id="WP_124976317.1">
    <property type="nucleotide sequence ID" value="NZ_BDQK01000001.1"/>
</dbReference>
<dbReference type="OrthoDB" id="422458at2"/>
<dbReference type="EMBL" id="BDQK01000001">
    <property type="protein sequence ID" value="GBF79056.1"/>
    <property type="molecule type" value="Genomic_DNA"/>
</dbReference>
<gene>
    <name evidence="1" type="ORF">AsFPU1_0448</name>
</gene>
<proteinExistence type="predicted"/>
<evidence type="ECO:0000313" key="1">
    <source>
        <dbReference type="EMBL" id="GBF79056.1"/>
    </source>
</evidence>
<keyword evidence="2" id="KW-1185">Reference proteome</keyword>
<evidence type="ECO:0000313" key="2">
    <source>
        <dbReference type="Proteomes" id="UP000287247"/>
    </source>
</evidence>
<protein>
    <submittedName>
        <fullName evidence="1">Uncharacterized protein</fullName>
    </submittedName>
</protein>
<dbReference type="AlphaFoldDB" id="A0A401ICT9"/>
<organism evidence="1 2">
    <name type="scientific">Aphanothece sacrum FPU1</name>
    <dbReference type="NCBI Taxonomy" id="1920663"/>
    <lineage>
        <taxon>Bacteria</taxon>
        <taxon>Bacillati</taxon>
        <taxon>Cyanobacteriota</taxon>
        <taxon>Cyanophyceae</taxon>
        <taxon>Oscillatoriophycideae</taxon>
        <taxon>Chroococcales</taxon>
        <taxon>Aphanothecaceae</taxon>
        <taxon>Aphanothece</taxon>
    </lineage>
</organism>